<dbReference type="RefSeq" id="XP_016481909.1">
    <property type="nucleotide sequence ID" value="XM_016626423.1"/>
</dbReference>
<feature type="region of interest" description="Disordered" evidence="2">
    <location>
        <begin position="1"/>
        <end position="182"/>
    </location>
</feature>
<accession>A0A1S4AZB4</accession>
<comment type="similarity">
    <text evidence="1">Belongs to the GeBP family.</text>
</comment>
<protein>
    <submittedName>
        <fullName evidence="5">Mediator-associated protein 1-like</fullName>
    </submittedName>
    <submittedName>
        <fullName evidence="5">STOREKEEPER protein-like</fullName>
    </submittedName>
</protein>
<gene>
    <name evidence="5" type="primary">LOC107802846</name>
</gene>
<feature type="compositionally biased region" description="Basic and acidic residues" evidence="2">
    <location>
        <begin position="156"/>
        <end position="170"/>
    </location>
</feature>
<feature type="region of interest" description="Disordered" evidence="2">
    <location>
        <begin position="298"/>
        <end position="331"/>
    </location>
</feature>
<dbReference type="PANTHER" id="PTHR31662:SF33">
    <property type="entry name" value="DNA-BINDING STOREKEEPER PROTEIN TRANSCRIPTIONAL REGULATOR-LIKE PROTEIN"/>
    <property type="match status" value="1"/>
</dbReference>
<reference evidence="4" key="1">
    <citation type="journal article" date="2014" name="Nat. Commun.">
        <title>The tobacco genome sequence and its comparison with those of tomato and potato.</title>
        <authorList>
            <person name="Sierro N."/>
            <person name="Battey J.N."/>
            <person name="Ouadi S."/>
            <person name="Bakaher N."/>
            <person name="Bovet L."/>
            <person name="Willig A."/>
            <person name="Goepfert S."/>
            <person name="Peitsch M.C."/>
            <person name="Ivanov N.V."/>
        </authorList>
    </citation>
    <scope>NUCLEOTIDE SEQUENCE [LARGE SCALE GENOMIC DNA]</scope>
</reference>
<dbReference type="Pfam" id="PF04504">
    <property type="entry name" value="GeBP-like_DBD"/>
    <property type="match status" value="1"/>
</dbReference>
<dbReference type="PaxDb" id="4097-A0A1S4AZB4"/>
<keyword evidence="4" id="KW-1185">Reference proteome</keyword>
<dbReference type="OMA" id="KKIWGDA"/>
<feature type="compositionally biased region" description="Acidic residues" evidence="2">
    <location>
        <begin position="29"/>
        <end position="58"/>
    </location>
</feature>
<dbReference type="Proteomes" id="UP000790787">
    <property type="component" value="Chromosome 10"/>
</dbReference>
<dbReference type="GO" id="GO:0005634">
    <property type="term" value="C:nucleus"/>
    <property type="evidence" value="ECO:0000318"/>
    <property type="project" value="GO_Central"/>
</dbReference>
<dbReference type="InterPro" id="IPR007592">
    <property type="entry name" value="GEBP"/>
</dbReference>
<dbReference type="RefSeq" id="XP_016481909.1">
    <property type="nucleotide sequence ID" value="XM_016626423.2"/>
</dbReference>
<evidence type="ECO:0000313" key="4">
    <source>
        <dbReference type="Proteomes" id="UP000790787"/>
    </source>
</evidence>
<dbReference type="KEGG" id="nta:107802846"/>
<feature type="compositionally biased region" description="Basic and acidic residues" evidence="2">
    <location>
        <begin position="314"/>
        <end position="331"/>
    </location>
</feature>
<dbReference type="AlphaFoldDB" id="A0A1S4AZB4"/>
<evidence type="ECO:0000259" key="3">
    <source>
        <dbReference type="Pfam" id="PF04504"/>
    </source>
</evidence>
<feature type="compositionally biased region" description="Low complexity" evidence="2">
    <location>
        <begin position="12"/>
        <end position="28"/>
    </location>
</feature>
<feature type="compositionally biased region" description="Polar residues" evidence="2">
    <location>
        <begin position="71"/>
        <end position="81"/>
    </location>
</feature>
<proteinExistence type="inferred from homology"/>
<evidence type="ECO:0000313" key="5">
    <source>
        <dbReference type="RefSeq" id="XP_016481909.1"/>
    </source>
</evidence>
<dbReference type="GO" id="GO:0006355">
    <property type="term" value="P:regulation of DNA-templated transcription"/>
    <property type="evidence" value="ECO:0007669"/>
    <property type="project" value="InterPro"/>
</dbReference>
<name>A0A1S4AZB4_TOBAC</name>
<feature type="compositionally biased region" description="Low complexity" evidence="2">
    <location>
        <begin position="82"/>
        <end position="114"/>
    </location>
</feature>
<reference evidence="5" key="2">
    <citation type="submission" date="2025-08" db="UniProtKB">
        <authorList>
            <consortium name="RefSeq"/>
        </authorList>
    </citation>
    <scope>IDENTIFICATION</scope>
    <source>
        <tissue evidence="5">Leaf</tissue>
    </source>
</reference>
<dbReference type="PANTHER" id="PTHR31662">
    <property type="entry name" value="BNAANNG10740D PROTEIN-RELATED"/>
    <property type="match status" value="1"/>
</dbReference>
<sequence length="426" mass="47487">MAPKSKSRLVDQPPSASSSEEQDPQQAEESQEEEEEAAQSEEEEEEESGEDESDDEEEPKTAPPLEKKPTSQKPLQTPQNKPQSSSSESGTEDGSGSDSDSESGQSQPSPSASDFTVKPSVPTAKSPSKPFSKRPQETQQQQALKEKHSRPNKKPKISEEDSKVSEEKKSAATTPSRLWSDEDQLAILKGMADFKAQKGSEPNATDMSAFHDFIKGKLQVEVSKSQVTDKLRRLKKKFLTNVKISDDPVFSKPHDYLMFEFSKKIWGDAGTSNTNGINEIVNNGTNGKAKKTVDVVKRSTAEPKKSAKVSTLTKLKDDEKPKEDEKRPSVKEVDKEDVVVKVDDRQDFRSKYPNLAASFSLPAMSSIFPNGVDIFKENMSLIASDKAKVLEEKWKKLHDDEDDLMLKRLDLIREHYKLVVDARRGN</sequence>
<dbReference type="InterPro" id="IPR053932">
    <property type="entry name" value="GeBP-like_DBD"/>
</dbReference>
<organism evidence="4 5">
    <name type="scientific">Nicotiana tabacum</name>
    <name type="common">Common tobacco</name>
    <dbReference type="NCBI Taxonomy" id="4097"/>
    <lineage>
        <taxon>Eukaryota</taxon>
        <taxon>Viridiplantae</taxon>
        <taxon>Streptophyta</taxon>
        <taxon>Embryophyta</taxon>
        <taxon>Tracheophyta</taxon>
        <taxon>Spermatophyta</taxon>
        <taxon>Magnoliopsida</taxon>
        <taxon>eudicotyledons</taxon>
        <taxon>Gunneridae</taxon>
        <taxon>Pentapetalae</taxon>
        <taxon>asterids</taxon>
        <taxon>lamiids</taxon>
        <taxon>Solanales</taxon>
        <taxon>Solanaceae</taxon>
        <taxon>Nicotianoideae</taxon>
        <taxon>Nicotianeae</taxon>
        <taxon>Nicotiana</taxon>
    </lineage>
</organism>
<dbReference type="GeneID" id="107802846"/>
<feature type="domain" description="Glabrous enhancer-binding protein-like DBD" evidence="3">
    <location>
        <begin position="176"/>
        <end position="267"/>
    </location>
</feature>
<dbReference type="STRING" id="4097.A0A1S4AZB4"/>
<evidence type="ECO:0000256" key="2">
    <source>
        <dbReference type="SAM" id="MobiDB-lite"/>
    </source>
</evidence>
<evidence type="ECO:0000256" key="1">
    <source>
        <dbReference type="ARBA" id="ARBA00010820"/>
    </source>
</evidence>
<dbReference type="OrthoDB" id="661680at2759"/>